<dbReference type="InterPro" id="IPR001789">
    <property type="entry name" value="Sig_transdc_resp-reg_receiver"/>
</dbReference>
<evidence type="ECO:0000256" key="2">
    <source>
        <dbReference type="ARBA" id="ARBA00023012"/>
    </source>
</evidence>
<dbReference type="Gene3D" id="3.40.50.2300">
    <property type="match status" value="1"/>
</dbReference>
<name>A0A3P1WR81_9ACTN</name>
<evidence type="ECO:0000256" key="4">
    <source>
        <dbReference type="ARBA" id="ARBA00023125"/>
    </source>
</evidence>
<dbReference type="CDD" id="cd00383">
    <property type="entry name" value="trans_reg_C"/>
    <property type="match status" value="1"/>
</dbReference>
<evidence type="ECO:0000313" key="11">
    <source>
        <dbReference type="Proteomes" id="UP000280935"/>
    </source>
</evidence>
<evidence type="ECO:0000313" key="10">
    <source>
        <dbReference type="EMBL" id="RRD48348.1"/>
    </source>
</evidence>
<feature type="DNA-binding region" description="OmpR/PhoB-type" evidence="7">
    <location>
        <begin position="129"/>
        <end position="226"/>
    </location>
</feature>
<organism evidence="10 11">
    <name type="scientific">Arachnia propionica</name>
    <dbReference type="NCBI Taxonomy" id="1750"/>
    <lineage>
        <taxon>Bacteria</taxon>
        <taxon>Bacillati</taxon>
        <taxon>Actinomycetota</taxon>
        <taxon>Actinomycetes</taxon>
        <taxon>Propionibacteriales</taxon>
        <taxon>Propionibacteriaceae</taxon>
        <taxon>Arachnia</taxon>
    </lineage>
</organism>
<dbReference type="FunFam" id="3.40.50.2300:FF:000001">
    <property type="entry name" value="DNA-binding response regulator PhoB"/>
    <property type="match status" value="1"/>
</dbReference>
<evidence type="ECO:0000256" key="1">
    <source>
        <dbReference type="ARBA" id="ARBA00022553"/>
    </source>
</evidence>
<dbReference type="GO" id="GO:0000156">
    <property type="term" value="F:phosphorelay response regulator activity"/>
    <property type="evidence" value="ECO:0007669"/>
    <property type="project" value="TreeGrafter"/>
</dbReference>
<dbReference type="InterPro" id="IPR001867">
    <property type="entry name" value="OmpR/PhoB-type_DNA-bd"/>
</dbReference>
<dbReference type="Gene3D" id="1.10.10.10">
    <property type="entry name" value="Winged helix-like DNA-binding domain superfamily/Winged helix DNA-binding domain"/>
    <property type="match status" value="1"/>
</dbReference>
<dbReference type="GO" id="GO:0005829">
    <property type="term" value="C:cytosol"/>
    <property type="evidence" value="ECO:0007669"/>
    <property type="project" value="TreeGrafter"/>
</dbReference>
<dbReference type="InterPro" id="IPR039420">
    <property type="entry name" value="WalR-like"/>
</dbReference>
<keyword evidence="4 7" id="KW-0238">DNA-binding</keyword>
<protein>
    <submittedName>
        <fullName evidence="10">DNA-binding response regulator</fullName>
    </submittedName>
</protein>
<evidence type="ECO:0000256" key="3">
    <source>
        <dbReference type="ARBA" id="ARBA00023015"/>
    </source>
</evidence>
<reference evidence="10 11" key="1">
    <citation type="submission" date="2018-11" db="EMBL/GenBank/DDBJ databases">
        <title>Genomes From Bacteria Associated with the Canine Oral Cavity: a Test Case for Automated Genome-Based Taxonomic Assignment.</title>
        <authorList>
            <person name="Coil D.A."/>
            <person name="Jospin G."/>
            <person name="Darling A.E."/>
            <person name="Wallis C."/>
            <person name="Davis I.J."/>
            <person name="Harris S."/>
            <person name="Eisen J.A."/>
            <person name="Holcombe L.J."/>
            <person name="O'Flynn C."/>
        </authorList>
    </citation>
    <scope>NUCLEOTIDE SEQUENCE [LARGE SCALE GENOMIC DNA]</scope>
    <source>
        <strain evidence="10 11">OH2822_COT-296</strain>
    </source>
</reference>
<dbReference type="GO" id="GO:0000976">
    <property type="term" value="F:transcription cis-regulatory region binding"/>
    <property type="evidence" value="ECO:0007669"/>
    <property type="project" value="TreeGrafter"/>
</dbReference>
<proteinExistence type="predicted"/>
<dbReference type="PANTHER" id="PTHR48111:SF1">
    <property type="entry name" value="TWO-COMPONENT RESPONSE REGULATOR ORR33"/>
    <property type="match status" value="1"/>
</dbReference>
<evidence type="ECO:0000256" key="6">
    <source>
        <dbReference type="PROSITE-ProRule" id="PRU00169"/>
    </source>
</evidence>
<dbReference type="PROSITE" id="PS50110">
    <property type="entry name" value="RESPONSE_REGULATORY"/>
    <property type="match status" value="1"/>
</dbReference>
<dbReference type="RefSeq" id="WP_125228934.1">
    <property type="nucleotide sequence ID" value="NZ_RQYT01000043.1"/>
</dbReference>
<dbReference type="SMART" id="SM00862">
    <property type="entry name" value="Trans_reg_C"/>
    <property type="match status" value="1"/>
</dbReference>
<accession>A0A3P1WR81</accession>
<dbReference type="SUPFAM" id="SSF52172">
    <property type="entry name" value="CheY-like"/>
    <property type="match status" value="1"/>
</dbReference>
<keyword evidence="5" id="KW-0804">Transcription</keyword>
<dbReference type="Pfam" id="PF00486">
    <property type="entry name" value="Trans_reg_C"/>
    <property type="match status" value="1"/>
</dbReference>
<dbReference type="Proteomes" id="UP000280935">
    <property type="component" value="Unassembled WGS sequence"/>
</dbReference>
<dbReference type="OrthoDB" id="162434at2"/>
<evidence type="ECO:0000259" key="9">
    <source>
        <dbReference type="PROSITE" id="PS51755"/>
    </source>
</evidence>
<feature type="modified residue" description="4-aspartylphosphate" evidence="6">
    <location>
        <position position="52"/>
    </location>
</feature>
<evidence type="ECO:0000259" key="8">
    <source>
        <dbReference type="PROSITE" id="PS50110"/>
    </source>
</evidence>
<dbReference type="InterPro" id="IPR036388">
    <property type="entry name" value="WH-like_DNA-bd_sf"/>
</dbReference>
<keyword evidence="1 6" id="KW-0597">Phosphoprotein</keyword>
<dbReference type="GO" id="GO:0006355">
    <property type="term" value="P:regulation of DNA-templated transcription"/>
    <property type="evidence" value="ECO:0007669"/>
    <property type="project" value="InterPro"/>
</dbReference>
<keyword evidence="2" id="KW-0902">Two-component regulatory system</keyword>
<gene>
    <name evidence="10" type="ORF">EII35_13205</name>
</gene>
<dbReference type="InterPro" id="IPR011006">
    <property type="entry name" value="CheY-like_superfamily"/>
</dbReference>
<dbReference type="PROSITE" id="PS51755">
    <property type="entry name" value="OMPR_PHOB"/>
    <property type="match status" value="1"/>
</dbReference>
<dbReference type="Pfam" id="PF00072">
    <property type="entry name" value="Response_reg"/>
    <property type="match status" value="1"/>
</dbReference>
<dbReference type="GO" id="GO:0032993">
    <property type="term" value="C:protein-DNA complex"/>
    <property type="evidence" value="ECO:0007669"/>
    <property type="project" value="TreeGrafter"/>
</dbReference>
<keyword evidence="3" id="KW-0805">Transcription regulation</keyword>
<dbReference type="AlphaFoldDB" id="A0A3P1WR81"/>
<dbReference type="PANTHER" id="PTHR48111">
    <property type="entry name" value="REGULATOR OF RPOS"/>
    <property type="match status" value="1"/>
</dbReference>
<dbReference type="EMBL" id="RQYT01000043">
    <property type="protein sequence ID" value="RRD48348.1"/>
    <property type="molecule type" value="Genomic_DNA"/>
</dbReference>
<sequence>MRRILVVDDDPMIRDHLARILSRHDFTAVTAADGVEALELVEREKPDLIVLDVMMPRADGREVLARLRRGGNWTPVILLTGVGQAGTRADALDKGADDYLNKPFEPAELVARIRAVLRRGQVGQTLSHASRIQGGGLELDRLGKTVLAKGRAVQLTPKALALLEYLMVHHGETFSREHLLQQVWGVEFAITTRAVDHRVAELRKVLGAQGLEVIDTVQGVGYRFHPEVKAV</sequence>
<evidence type="ECO:0000256" key="7">
    <source>
        <dbReference type="PROSITE-ProRule" id="PRU01091"/>
    </source>
</evidence>
<feature type="domain" description="OmpR/PhoB-type" evidence="9">
    <location>
        <begin position="129"/>
        <end position="226"/>
    </location>
</feature>
<feature type="domain" description="Response regulatory" evidence="8">
    <location>
        <begin position="3"/>
        <end position="117"/>
    </location>
</feature>
<dbReference type="SMART" id="SM00448">
    <property type="entry name" value="REC"/>
    <property type="match status" value="1"/>
</dbReference>
<evidence type="ECO:0000256" key="5">
    <source>
        <dbReference type="ARBA" id="ARBA00023163"/>
    </source>
</evidence>
<comment type="caution">
    <text evidence="10">The sequence shown here is derived from an EMBL/GenBank/DDBJ whole genome shotgun (WGS) entry which is preliminary data.</text>
</comment>